<name>A0A4Y1RB40_PRUDU</name>
<organism evidence="1">
    <name type="scientific">Prunus dulcis</name>
    <name type="common">Almond</name>
    <name type="synonym">Amygdalus dulcis</name>
    <dbReference type="NCBI Taxonomy" id="3755"/>
    <lineage>
        <taxon>Eukaryota</taxon>
        <taxon>Viridiplantae</taxon>
        <taxon>Streptophyta</taxon>
        <taxon>Embryophyta</taxon>
        <taxon>Tracheophyta</taxon>
        <taxon>Spermatophyta</taxon>
        <taxon>Magnoliopsida</taxon>
        <taxon>eudicotyledons</taxon>
        <taxon>Gunneridae</taxon>
        <taxon>Pentapetalae</taxon>
        <taxon>rosids</taxon>
        <taxon>fabids</taxon>
        <taxon>Rosales</taxon>
        <taxon>Rosaceae</taxon>
        <taxon>Amygdaloideae</taxon>
        <taxon>Amygdaleae</taxon>
        <taxon>Prunus</taxon>
    </lineage>
</organism>
<accession>A0A4Y1RB40</accession>
<sequence length="153" mass="17340">MENCCFGGLKFDMSVFGEDCMFHLFNPNCDKPVALVRKPKKAKSIFHLYWTILRSRLEDKPDKLTSSQWFTTIDVSLDLVGSLLTCFSFKSLLSQPSSYLGFLPRRAMEELLRSSLMEVNAAKEDATWEEFLDFPVRFQAFDSIGAVGIFAGG</sequence>
<gene>
    <name evidence="1" type="ORF">Prudu_011645</name>
</gene>
<proteinExistence type="predicted"/>
<dbReference type="EMBL" id="AP019300">
    <property type="protein sequence ID" value="BBH01393.1"/>
    <property type="molecule type" value="Genomic_DNA"/>
</dbReference>
<dbReference type="AlphaFoldDB" id="A0A4Y1RB40"/>
<evidence type="ECO:0000313" key="1">
    <source>
        <dbReference type="EMBL" id="BBH01393.1"/>
    </source>
</evidence>
<protein>
    <submittedName>
        <fullName evidence="1">Pentatricopeptide repeat superfamily protein</fullName>
    </submittedName>
</protein>
<reference evidence="1" key="1">
    <citation type="journal article" date="2019" name="Science">
        <title>Mutation of a bHLH transcription factor allowed almond domestication.</title>
        <authorList>
            <person name="Sanchez-Perez R."/>
            <person name="Pavan S."/>
            <person name="Mazzeo R."/>
            <person name="Moldovan C."/>
            <person name="Aiese Cigliano R."/>
            <person name="Del Cueto J."/>
            <person name="Ricciardi F."/>
            <person name="Lotti C."/>
            <person name="Ricciardi L."/>
            <person name="Dicenta F."/>
            <person name="Lopez-Marques R.L."/>
            <person name="Lindberg Moller B."/>
        </authorList>
    </citation>
    <scope>NUCLEOTIDE SEQUENCE</scope>
</reference>